<dbReference type="OrthoDB" id="2322499at2759"/>
<evidence type="ECO:0000313" key="2">
    <source>
        <dbReference type="Proteomes" id="UP000008370"/>
    </source>
</evidence>
<dbReference type="Proteomes" id="UP000008370">
    <property type="component" value="Unassembled WGS sequence"/>
</dbReference>
<dbReference type="RefSeq" id="XP_007401100.1">
    <property type="nucleotide sequence ID" value="XM_007401038.1"/>
</dbReference>
<keyword evidence="2" id="KW-1185">Reference proteome</keyword>
<dbReference type="HOGENOM" id="CLU_010790_2_1_1"/>
<proteinExistence type="predicted"/>
<reference evidence="1 2" key="1">
    <citation type="journal article" date="2012" name="BMC Genomics">
        <title>Comparative genomics of the white-rot fungi, Phanerochaete carnosa and P. chrysosporium, to elucidate the genetic basis of the distinct wood types they colonize.</title>
        <authorList>
            <person name="Suzuki H."/>
            <person name="MacDonald J."/>
            <person name="Syed K."/>
            <person name="Salamov A."/>
            <person name="Hori C."/>
            <person name="Aerts A."/>
            <person name="Henrissat B."/>
            <person name="Wiebenga A."/>
            <person name="vanKuyk P.A."/>
            <person name="Barry K."/>
            <person name="Lindquist E."/>
            <person name="LaButti K."/>
            <person name="Lapidus A."/>
            <person name="Lucas S."/>
            <person name="Coutinho P."/>
            <person name="Gong Y."/>
            <person name="Samejima M."/>
            <person name="Mahadevan R."/>
            <person name="Abou-Zaid M."/>
            <person name="de Vries R.P."/>
            <person name="Igarashi K."/>
            <person name="Yadav J.S."/>
            <person name="Grigoriev I.V."/>
            <person name="Master E.R."/>
        </authorList>
    </citation>
    <scope>NUCLEOTIDE SEQUENCE [LARGE SCALE GENOMIC DNA]</scope>
    <source>
        <strain evidence="1 2">HHB-10118-sp</strain>
    </source>
</reference>
<accession>K5VFM5</accession>
<dbReference type="InParanoid" id="K5VFM5"/>
<organism evidence="1 2">
    <name type="scientific">Phanerochaete carnosa (strain HHB-10118-sp)</name>
    <name type="common">White-rot fungus</name>
    <name type="synonym">Peniophora carnosa</name>
    <dbReference type="NCBI Taxonomy" id="650164"/>
    <lineage>
        <taxon>Eukaryota</taxon>
        <taxon>Fungi</taxon>
        <taxon>Dikarya</taxon>
        <taxon>Basidiomycota</taxon>
        <taxon>Agaricomycotina</taxon>
        <taxon>Agaricomycetes</taxon>
        <taxon>Polyporales</taxon>
        <taxon>Phanerochaetaceae</taxon>
        <taxon>Phanerochaete</taxon>
    </lineage>
</organism>
<dbReference type="SUPFAM" id="SSF81383">
    <property type="entry name" value="F-box domain"/>
    <property type="match status" value="1"/>
</dbReference>
<evidence type="ECO:0008006" key="3">
    <source>
        <dbReference type="Google" id="ProtNLM"/>
    </source>
</evidence>
<dbReference type="InterPro" id="IPR036047">
    <property type="entry name" value="F-box-like_dom_sf"/>
</dbReference>
<dbReference type="KEGG" id="pco:PHACADRAFT_32829"/>
<protein>
    <recommendedName>
        <fullName evidence="3">F-box domain-containing protein</fullName>
    </recommendedName>
</protein>
<dbReference type="EMBL" id="JH930479">
    <property type="protein sequence ID" value="EKM49968.1"/>
    <property type="molecule type" value="Genomic_DNA"/>
</dbReference>
<sequence length="715" mass="82547">MPRRTTRSKTGDDAGAARAELPVRSLAGRKRKRLEDLPNMPLDIVVEVNNSLASHLTLRTHFSAKILLYLEPLDLLHLARTSKAFRAVLMNRSNAFLWRTARQNVEDLPECPSGSCEPAYANFLFCTYCHECSKPNSQHIYWDLMARYCRQCETRLHKWADKVCLDSVIHRAHHVWRIFSSMKLERDIQDVDPCDLLRMWSKRPVNRHDSYYMIRNHYGYILESDYRRMQGILSAMTLQERTGYIAMQVHYLAKWRELVPTLVRWFRSKQNARKAELDVARKARQQQCVSGMAIVFALTAYHALMLRICQRLAVLGWQDELEAMSQDVRTKLFSLPVAQQPKELTDRVWEKIAPPLLEFMEQVKQERLRQEHLGALKERFTIFDRVLPARYSYRPGEPSELDIALGISQLREVIDSPSEATVDEGSFDFLQEALPPFVENWKNERDSRLAALVTQDLEDIDPSADPLTLAVACRFTCKACGSASAHPQTHRCRCVSPTTEQDDVYCNAAVKSLAKQYWTPSTFETNVSRLSSIIRICGYDPARTTLEDLEGSAVRLACKSCDPEAGALVMTWFAAFRHLLSEHDEEFHAAAKSLYVVSERHADVARELERAYVKHSHTRWATSPPWWQCGSCSQKTSTTRTDRTAIVRHLRKKHNVERPKENRDFWHEDERVRTRNPREAQVYLLQGSSMTSILDLPHEQQTAVQNGYGQFCDFL</sequence>
<dbReference type="GeneID" id="18919749"/>
<dbReference type="AlphaFoldDB" id="K5VFM5"/>
<name>K5VFM5_PHACS</name>
<evidence type="ECO:0000313" key="1">
    <source>
        <dbReference type="EMBL" id="EKM49968.1"/>
    </source>
</evidence>
<gene>
    <name evidence="1" type="ORF">PHACADRAFT_32829</name>
</gene>